<evidence type="ECO:0000256" key="5">
    <source>
        <dbReference type="SAM" id="SignalP"/>
    </source>
</evidence>
<dbReference type="PANTHER" id="PTHR47151:SF3">
    <property type="entry name" value="LEUCINE-SPECIFIC-BINDING PROTEIN"/>
    <property type="match status" value="1"/>
</dbReference>
<keyword evidence="4" id="KW-0029">Amino-acid transport</keyword>
<organism evidence="7 8">
    <name type="scientific">Zobellella aerophila</name>
    <dbReference type="NCBI Taxonomy" id="870480"/>
    <lineage>
        <taxon>Bacteria</taxon>
        <taxon>Pseudomonadati</taxon>
        <taxon>Pseudomonadota</taxon>
        <taxon>Gammaproteobacteria</taxon>
        <taxon>Aeromonadales</taxon>
        <taxon>Aeromonadaceae</taxon>
        <taxon>Zobellella</taxon>
    </lineage>
</organism>
<dbReference type="CDD" id="cd06342">
    <property type="entry name" value="PBP1_ABC_LIVBP-like"/>
    <property type="match status" value="1"/>
</dbReference>
<evidence type="ECO:0000256" key="2">
    <source>
        <dbReference type="ARBA" id="ARBA00022448"/>
    </source>
</evidence>
<dbReference type="SUPFAM" id="SSF53822">
    <property type="entry name" value="Periplasmic binding protein-like I"/>
    <property type="match status" value="1"/>
</dbReference>
<dbReference type="InterPro" id="IPR028081">
    <property type="entry name" value="Leu-bd"/>
</dbReference>
<dbReference type="Pfam" id="PF13458">
    <property type="entry name" value="Peripla_BP_6"/>
    <property type="match status" value="1"/>
</dbReference>
<feature type="domain" description="Leucine-binding protein" evidence="6">
    <location>
        <begin position="29"/>
        <end position="350"/>
    </location>
</feature>
<gene>
    <name evidence="7" type="ORF">GCM10022394_24960</name>
</gene>
<comment type="similarity">
    <text evidence="1">Belongs to the leucine-binding protein family.</text>
</comment>
<keyword evidence="8" id="KW-1185">Reference proteome</keyword>
<dbReference type="NCBIfam" id="NF011933">
    <property type="entry name" value="PRK15404.1"/>
    <property type="match status" value="1"/>
</dbReference>
<evidence type="ECO:0000256" key="4">
    <source>
        <dbReference type="ARBA" id="ARBA00022970"/>
    </source>
</evidence>
<comment type="caution">
    <text evidence="7">The sequence shown here is derived from an EMBL/GenBank/DDBJ whole genome shotgun (WGS) entry which is preliminary data.</text>
</comment>
<evidence type="ECO:0000313" key="7">
    <source>
        <dbReference type="EMBL" id="GAA3543947.1"/>
    </source>
</evidence>
<feature type="chain" id="PRO_5045195365" evidence="5">
    <location>
        <begin position="27"/>
        <end position="371"/>
    </location>
</feature>
<dbReference type="EMBL" id="BAABCX010000003">
    <property type="protein sequence ID" value="GAA3543947.1"/>
    <property type="molecule type" value="Genomic_DNA"/>
</dbReference>
<feature type="signal peptide" evidence="5">
    <location>
        <begin position="1"/>
        <end position="26"/>
    </location>
</feature>
<evidence type="ECO:0000256" key="3">
    <source>
        <dbReference type="ARBA" id="ARBA00022729"/>
    </source>
</evidence>
<dbReference type="PRINTS" id="PR00337">
    <property type="entry name" value="LEUILEVALBP"/>
</dbReference>
<dbReference type="RefSeq" id="WP_344958498.1">
    <property type="nucleotide sequence ID" value="NZ_BAABCX010000003.1"/>
</dbReference>
<dbReference type="PANTHER" id="PTHR47151">
    <property type="entry name" value="LEU/ILE/VAL-BINDING ABC TRANSPORTER SUBUNIT"/>
    <property type="match status" value="1"/>
</dbReference>
<proteinExistence type="inferred from homology"/>
<dbReference type="Proteomes" id="UP001500795">
    <property type="component" value="Unassembled WGS sequence"/>
</dbReference>
<dbReference type="Gene3D" id="3.40.50.2300">
    <property type="match status" value="2"/>
</dbReference>
<dbReference type="InterPro" id="IPR028082">
    <property type="entry name" value="Peripla_BP_I"/>
</dbReference>
<keyword evidence="2" id="KW-0813">Transport</keyword>
<evidence type="ECO:0000313" key="8">
    <source>
        <dbReference type="Proteomes" id="UP001500795"/>
    </source>
</evidence>
<name>A0ABP6W1F8_9GAMM</name>
<evidence type="ECO:0000256" key="1">
    <source>
        <dbReference type="ARBA" id="ARBA00010062"/>
    </source>
</evidence>
<dbReference type="InterPro" id="IPR000709">
    <property type="entry name" value="Leu_Ile_Val-bd"/>
</dbReference>
<accession>A0ABP6W1F8</accession>
<protein>
    <submittedName>
        <fullName evidence="7">Branched-chain amino acid ABC transporter substrate-binding protein</fullName>
    </submittedName>
</protein>
<reference evidence="8" key="1">
    <citation type="journal article" date="2019" name="Int. J. Syst. Evol. Microbiol.">
        <title>The Global Catalogue of Microorganisms (GCM) 10K type strain sequencing project: providing services to taxonomists for standard genome sequencing and annotation.</title>
        <authorList>
            <consortium name="The Broad Institute Genomics Platform"/>
            <consortium name="The Broad Institute Genome Sequencing Center for Infectious Disease"/>
            <person name="Wu L."/>
            <person name="Ma J."/>
        </authorList>
    </citation>
    <scope>NUCLEOTIDE SEQUENCE [LARGE SCALE GENOMIC DNA]</scope>
    <source>
        <strain evidence="8">JCM 17110</strain>
    </source>
</reference>
<keyword evidence="3 5" id="KW-0732">Signal</keyword>
<sequence>MVTWNKKSVAVAVFAALGYGAAYSAAAETVKIAVAGPVTGAVAQYGDMQFTGGRMAVELLNKSGELGDTTLEVVEYDDACDPKQAVAVANRIVNDGIQFVVGHLCSDSTLPASDVYEDEGILMVTPASTNPAITERGQEFVLRTIGLDSDQGPTAARYVLEQLKPERIAVIHDKKQYGEGLASSVRDELTKAGANVVAYEGVTSGDKDFSALIAKLQRDKVDFVYYGGYHPELGLILRQSAEKGFKARFMGPEGVGHKDITSIAGDASEGLLVTLPKKYDLDPANAPVVEAIKAKGEDPSGPFVWTTYAAVQAIAEGVKRAGTDPEAVVESLKAEPVGTVMGDLAWDNKGDLKGFEFGVFEWHKDGSSTQK</sequence>
<evidence type="ECO:0000259" key="6">
    <source>
        <dbReference type="Pfam" id="PF13458"/>
    </source>
</evidence>